<protein>
    <submittedName>
        <fullName evidence="2">Uncharacterized protein</fullName>
    </submittedName>
</protein>
<evidence type="ECO:0000313" key="3">
    <source>
        <dbReference type="Proteomes" id="UP000029499"/>
    </source>
</evidence>
<sequence length="85" mass="9132">MGKHVMASSLVTAALLTLAGPASAAWYDCRVIDNQATDAWDNTLVDLPVEADSLAEAERKTRAFVAQDPGNPTDISLNCRVNEEE</sequence>
<dbReference type="AlphaFoldDB" id="A0A089ZRC6"/>
<dbReference type="RefSeq" id="WP_043192371.1">
    <property type="nucleotide sequence ID" value="NZ_CP009533.1"/>
</dbReference>
<dbReference type="KEGG" id="prh:LT40_17775"/>
<feature type="chain" id="PRO_5001852641" evidence="1">
    <location>
        <begin position="25"/>
        <end position="85"/>
    </location>
</feature>
<dbReference type="EMBL" id="CP009533">
    <property type="protein sequence ID" value="AIS19146.1"/>
    <property type="molecule type" value="Genomic_DNA"/>
</dbReference>
<dbReference type="OrthoDB" id="9913517at2"/>
<proteinExistence type="predicted"/>
<evidence type="ECO:0000313" key="2">
    <source>
        <dbReference type="EMBL" id="AIS19146.1"/>
    </source>
</evidence>
<keyword evidence="3" id="KW-1185">Reference proteome</keyword>
<gene>
    <name evidence="2" type="ORF">LT40_17775</name>
</gene>
<feature type="signal peptide" evidence="1">
    <location>
        <begin position="1"/>
        <end position="24"/>
    </location>
</feature>
<dbReference type="Proteomes" id="UP000029499">
    <property type="component" value="Chromosome"/>
</dbReference>
<keyword evidence="1" id="KW-0732">Signal</keyword>
<evidence type="ECO:0000256" key="1">
    <source>
        <dbReference type="SAM" id="SignalP"/>
    </source>
</evidence>
<dbReference type="HOGENOM" id="CLU_2510194_0_0_6"/>
<name>A0A089ZRC6_9PSED</name>
<accession>A0A089ZRC6</accession>
<reference evidence="2 3" key="1">
    <citation type="journal article" date="2015" name="J. Biotechnol.">
        <title>Complete genome sequence of Pseudomonas rhizosphaerae IH5T (=DSM 16299T), a phosphate-solubilizing rhizobacterium for bacterial biofertilizer.</title>
        <authorList>
            <person name="Kwak Y."/>
            <person name="Jung B.K."/>
            <person name="Shin J.H."/>
        </authorList>
    </citation>
    <scope>NUCLEOTIDE SEQUENCE [LARGE SCALE GENOMIC DNA]</scope>
    <source>
        <strain evidence="2">DSM 16299</strain>
    </source>
</reference>
<organism evidence="2 3">
    <name type="scientific">Pseudomonas rhizosphaerae</name>
    <dbReference type="NCBI Taxonomy" id="216142"/>
    <lineage>
        <taxon>Bacteria</taxon>
        <taxon>Pseudomonadati</taxon>
        <taxon>Pseudomonadota</taxon>
        <taxon>Gammaproteobacteria</taxon>
        <taxon>Pseudomonadales</taxon>
        <taxon>Pseudomonadaceae</taxon>
        <taxon>Pseudomonas</taxon>
    </lineage>
</organism>